<protein>
    <submittedName>
        <fullName evidence="4">26S proteasome non-ATPase regulatory subunit</fullName>
    </submittedName>
</protein>
<comment type="caution">
    <text evidence="4">The sequence shown here is derived from an EMBL/GenBank/DDBJ whole genome shotgun (WGS) entry which is preliminary data.</text>
</comment>
<name>A0A2V0PBR9_9CHLO</name>
<organism evidence="4 5">
    <name type="scientific">Raphidocelis subcapitata</name>
    <dbReference type="NCBI Taxonomy" id="307507"/>
    <lineage>
        <taxon>Eukaryota</taxon>
        <taxon>Viridiplantae</taxon>
        <taxon>Chlorophyta</taxon>
        <taxon>core chlorophytes</taxon>
        <taxon>Chlorophyceae</taxon>
        <taxon>CS clade</taxon>
        <taxon>Sphaeropleales</taxon>
        <taxon>Selenastraceae</taxon>
        <taxon>Raphidocelis</taxon>
    </lineage>
</organism>
<sequence>MADVLKDAQKLFDQLKAAYDKKKYDEAKKVLAQLKVKLVQLPSLPPASAPSANAEKELQLARDVLEHAVLLALKAHDEGALERAFIQLKTFYADTRSQLGVSPREAMMLGLNLLRLLTQNRIAEFHTELELVPKEDLSNPYVRSALQLEQWLMEGAYNKVLGAGASLPDEFAGYYLDQLTATVRDEIASCSERAYSGLTLGEAQRLMMFKTPKEAAAYAERRGWEVSGERVSFGARRGGGEEGMEVDGAGGGGGAAAAGCGPAAAMQLIQHTLLYAKELERIV</sequence>
<dbReference type="InterPro" id="IPR006746">
    <property type="entry name" value="26S_Psome_Rpn12"/>
</dbReference>
<dbReference type="PANTHER" id="PTHR12387">
    <property type="entry name" value="26S PROTEASOME NON-ATPASE REGULATORY SUBUNIT 8"/>
    <property type="match status" value="1"/>
</dbReference>
<dbReference type="FunFam" id="1.25.40.990:FF:000001">
    <property type="entry name" value="26S proteasome non-ATPase regulatory subunit"/>
    <property type="match status" value="1"/>
</dbReference>
<proteinExistence type="inferred from homology"/>
<dbReference type="EMBL" id="BDRX01000090">
    <property type="protein sequence ID" value="GBF96979.1"/>
    <property type="molecule type" value="Genomic_DNA"/>
</dbReference>
<dbReference type="Pfam" id="PF10075">
    <property type="entry name" value="CSN8_PSD8_EIF3K"/>
    <property type="match status" value="1"/>
</dbReference>
<keyword evidence="2 4" id="KW-0647">Proteasome</keyword>
<accession>A0A2V0PBR9</accession>
<dbReference type="GO" id="GO:0008541">
    <property type="term" value="C:proteasome regulatory particle, lid subcomplex"/>
    <property type="evidence" value="ECO:0007669"/>
    <property type="project" value="TreeGrafter"/>
</dbReference>
<evidence type="ECO:0000256" key="2">
    <source>
        <dbReference type="ARBA" id="ARBA00022942"/>
    </source>
</evidence>
<dbReference type="OrthoDB" id="8775810at2759"/>
<keyword evidence="5" id="KW-1185">Reference proteome</keyword>
<evidence type="ECO:0000313" key="4">
    <source>
        <dbReference type="EMBL" id="GBF96979.1"/>
    </source>
</evidence>
<dbReference type="FunCoup" id="A0A2V0PBR9">
    <property type="interactions" value="2220"/>
</dbReference>
<dbReference type="InParanoid" id="A0A2V0PBR9"/>
<dbReference type="STRING" id="307507.A0A2V0PBR9"/>
<evidence type="ECO:0000256" key="1">
    <source>
        <dbReference type="ARBA" id="ARBA00009627"/>
    </source>
</evidence>
<dbReference type="AlphaFoldDB" id="A0A2V0PBR9"/>
<evidence type="ECO:0000259" key="3">
    <source>
        <dbReference type="PROSITE" id="PS50250"/>
    </source>
</evidence>
<dbReference type="InterPro" id="IPR000717">
    <property type="entry name" value="PCI_dom"/>
</dbReference>
<dbReference type="Gene3D" id="1.25.40.990">
    <property type="match status" value="1"/>
</dbReference>
<dbReference type="InterPro" id="IPR033464">
    <property type="entry name" value="CSN8_PSD8_EIF3K"/>
</dbReference>
<dbReference type="Proteomes" id="UP000247498">
    <property type="component" value="Unassembled WGS sequence"/>
</dbReference>
<dbReference type="GO" id="GO:0005634">
    <property type="term" value="C:nucleus"/>
    <property type="evidence" value="ECO:0007669"/>
    <property type="project" value="TreeGrafter"/>
</dbReference>
<comment type="similarity">
    <text evidence="1">Belongs to the proteasome subunit S14 family.</text>
</comment>
<feature type="domain" description="PCI" evidence="3">
    <location>
        <begin position="79"/>
        <end position="248"/>
    </location>
</feature>
<evidence type="ECO:0000313" key="5">
    <source>
        <dbReference type="Proteomes" id="UP000247498"/>
    </source>
</evidence>
<gene>
    <name evidence="4" type="ORF">Rsub_09776</name>
</gene>
<dbReference type="GO" id="GO:0043161">
    <property type="term" value="P:proteasome-mediated ubiquitin-dependent protein catabolic process"/>
    <property type="evidence" value="ECO:0007669"/>
    <property type="project" value="TreeGrafter"/>
</dbReference>
<reference evidence="4 5" key="1">
    <citation type="journal article" date="2018" name="Sci. Rep.">
        <title>Raphidocelis subcapitata (=Pseudokirchneriella subcapitata) provides an insight into genome evolution and environmental adaptations in the Sphaeropleales.</title>
        <authorList>
            <person name="Suzuki S."/>
            <person name="Yamaguchi H."/>
            <person name="Nakajima N."/>
            <person name="Kawachi M."/>
        </authorList>
    </citation>
    <scope>NUCLEOTIDE SEQUENCE [LARGE SCALE GENOMIC DNA]</scope>
    <source>
        <strain evidence="4 5">NIES-35</strain>
    </source>
</reference>
<dbReference type="GO" id="GO:0005829">
    <property type="term" value="C:cytosol"/>
    <property type="evidence" value="ECO:0007669"/>
    <property type="project" value="TreeGrafter"/>
</dbReference>
<dbReference type="PROSITE" id="PS50250">
    <property type="entry name" value="PCI"/>
    <property type="match status" value="1"/>
</dbReference>
<dbReference type="PANTHER" id="PTHR12387:SF0">
    <property type="entry name" value="26S PROTEASOME NON-ATPASE REGULATORY SUBUNIT 8"/>
    <property type="match status" value="1"/>
</dbReference>